<keyword evidence="2" id="KW-0812">Transmembrane</keyword>
<comment type="caution">
    <text evidence="3">The sequence shown here is derived from an EMBL/GenBank/DDBJ whole genome shotgun (WGS) entry which is preliminary data.</text>
</comment>
<evidence type="ECO:0000256" key="1">
    <source>
        <dbReference type="SAM" id="MobiDB-lite"/>
    </source>
</evidence>
<keyword evidence="4" id="KW-1185">Reference proteome</keyword>
<proteinExistence type="predicted"/>
<accession>A0A1L9QXE4</accession>
<feature type="region of interest" description="Disordered" evidence="1">
    <location>
        <begin position="1876"/>
        <end position="1903"/>
    </location>
</feature>
<dbReference type="EMBL" id="MLAW01000002">
    <property type="protein sequence ID" value="OJJ27296.1"/>
    <property type="molecule type" value="Genomic_DNA"/>
</dbReference>
<protein>
    <submittedName>
        <fullName evidence="3">Uncharacterized protein</fullName>
    </submittedName>
</protein>
<feature type="transmembrane region" description="Helical" evidence="2">
    <location>
        <begin position="47"/>
        <end position="68"/>
    </location>
</feature>
<dbReference type="NCBIfam" id="NF038301">
    <property type="entry name" value="EPS_HpsA"/>
    <property type="match status" value="2"/>
</dbReference>
<keyword evidence="2" id="KW-1133">Transmembrane helix</keyword>
<dbReference type="Proteomes" id="UP000183940">
    <property type="component" value="Unassembled WGS sequence"/>
</dbReference>
<evidence type="ECO:0000313" key="3">
    <source>
        <dbReference type="EMBL" id="OJJ27296.1"/>
    </source>
</evidence>
<organism evidence="3 4">
    <name type="scientific">Roseofilum reptotaenium AO1-A</name>
    <dbReference type="NCBI Taxonomy" id="1925591"/>
    <lineage>
        <taxon>Bacteria</taxon>
        <taxon>Bacillati</taxon>
        <taxon>Cyanobacteriota</taxon>
        <taxon>Cyanophyceae</taxon>
        <taxon>Desertifilales</taxon>
        <taxon>Desertifilaceae</taxon>
        <taxon>Roseofilum</taxon>
    </lineage>
</organism>
<sequence length="1929" mass="210959">MSIQRLLRHLRNSFLNLGKTLTRSLSHFIQRGLRSLFQISRQRQAGFVLPTVTMVILVVSLLSLAMLLRSTDRAKNAHNFRVNEATLNATAPALDRAKAKIAAIFEDPNIPRGTPSDTAFMGAFGDLGSGIENYTFGDEVPLKLVFDIDGDNNTGEEDSGAAKNTKNDETVNTAWKFPVDTDNNGKFDSYTLYTILFRNPTTSGGEFTRARNPLEARNLPMEGASGSACANNTGGGASLVGDSDWFQLPNEQKLKKAFFVYAATVPIGPNASGALPTGLDANQYELYPGGTQGFSALEYQQDWSRIPLANNAVVYQDDLLTFAGSNQFFNGRIITNANLMVGKGKNVRSFKTKFFLVSSKSSCFYDPESSKIIVGGNVGNNRYDNFAFANGTVHVDELHLFQGEGNDPTVNTNFGKVGSVTTTTADAKKSLYNNNAYNQRISYLVNAAFLLGTSAYPNELLAGRPPADVSDQEAKNYYTQYFKKLTRQVPYIEVDPGNNALFIPTITSGTGIASDGFLASVDSEAKAKDFFKLSHGSETADKTGLDPLRPPHQWMFPVDPNNNATTYMQSKTSSTDKLELELTRIAATNPEELDGKEERIGDRVLVGNNLPETIYIDDSSIEAESRLLSGIQTEQQVTGVKWRQSGSATDSTVDRTRQSQVVSLPDLGDLSRDGQWEIDAATAPQDKFDNVGGLRIVTGAGIYLPGANATKTSPTLDPTGDDKNEKNIIIWPDYYPVAQKHPEVVFDQDNNPTTEPVSVDSAANRTRPYLRMRATVVYHHTEPSKPFAENGYKDGDQTHQRPIACIANYYDPTDTNSDTSNSNNGKVYSWRNTSEGTYTNMLKYQAALRYPEVIYDDSTADLVGDRRVNPLLASALNRGSVADRTIAEQSAVEAAICALDILNGSATASTAIDDNAIKEITFLDARQIKANDVHSLQVTGGASGTYTLANGMPTPAFEVGDLVTIEEYQRTSPPPPTSPVDKNIPKIVRGQITAISGDNITVSTTTNGSVYAASDPSISSDGTGWITESLSSRYDLPIEERYPLEIRATQIDLEKLKQKTIGTSTDPQEYLIPNSGIIYATREDALPDQSVWVEDGRTTFKRTGDAAPDLPQSSTDFKLDPTRRPNAILLINGEKLNRGTTNDYRPEEKGFILATDLPVYIQGDFNRHLSGTDEVEEFTQKLNKTTYANFYTRSTLDSKFACRKGQPGCNGDGDTWRSATVFADALTLLSDDFQFGYRSDGNYDLNNNQGDARSTAKRRQNGFYTNDFAASRNFTDADYKAKGTGDTPSSYFTNFVTPVQRRVNFPEYVMEICEKLPISECEPKDWHIIGIDLNGNGNTNDAFDESNISIDFNGDGDTADTFKRTITIDLNGDGDTTDSFSENSVDIDFNGDGDTADSVDESSLAIDLNGDGDTTDSFEYFGIDLNGDGDTTDSVSESDIVLDLNGDGDTSDSIAETAIEISLGESGLTLDLNGDGDTTDTGIPEKEVRLSSSDWVLQGMPRPLLTTAQDNLDNKFAAFPRRVAFLRDQNHKLVLEATNNTPIALGIKTDKVTYLPYVDNQPLSSIDFGSNVRLFPDTKLNRTVSVLEASKKLTPDNLLLDLTSTAGQVDQDITNQDNTLWFRTTATPTNPTDTSGWRYHSKRFLSYLNDDLSANPTVQPLLIPILQIHATDSSPGATTGDAGRPMEVNGSIAVPNGTFTIDRNSNKDSRDTDWVQHAKTGGTTFNLVFVSGDTAGRPDELNRSLGNFPRFLEDWTGVNANITGSFIQKGRSVYATGPTDSVLNSKSTVTKGIYGEQIGLFGEDQFYGTDNANGILPFYNAPGRPWGFDVGLLTQAPDLFAQRFAIKDDTPPNEFYREVRRDDQWVETLLCAGQPDKRLDPANSNNTVAQQGGYDDAGDPYDKDVKIANNASVSYQYAISKDQRPNTCQ</sequence>
<dbReference type="InterPro" id="IPR049774">
    <property type="entry name" value="EPS_HpsA-like"/>
</dbReference>
<name>A0A1L9QXE4_9CYAN</name>
<gene>
    <name evidence="3" type="ORF">BI308_02085</name>
</gene>
<evidence type="ECO:0000256" key="2">
    <source>
        <dbReference type="SAM" id="Phobius"/>
    </source>
</evidence>
<reference evidence="3" key="1">
    <citation type="submission" date="2016-10" db="EMBL/GenBank/DDBJ databases">
        <title>CRISPR-Cas defence system in Roseofilum reptotaenium: evidence of a bacteriophage-cyanobacterium arms race in the coral black band disease.</title>
        <authorList>
            <person name="Buerger P."/>
            <person name="Wood-Charlson E.M."/>
            <person name="Weynberg K.D."/>
            <person name="Willis B."/>
            <person name="Van Oppen M.J."/>
        </authorList>
    </citation>
    <scope>NUCLEOTIDE SEQUENCE [LARGE SCALE GENOMIC DNA]</scope>
    <source>
        <strain evidence="3">AO1-A</strain>
    </source>
</reference>
<keyword evidence="2" id="KW-0472">Membrane</keyword>
<dbReference type="STRING" id="1925591.BI308_02085"/>
<evidence type="ECO:0000313" key="4">
    <source>
        <dbReference type="Proteomes" id="UP000183940"/>
    </source>
</evidence>